<accession>F0S3E1</accession>
<protein>
    <submittedName>
        <fullName evidence="3">Uncharacterized protein</fullName>
    </submittedName>
</protein>
<dbReference type="KEGG" id="dte:Dester_0717"/>
<reference evidence="3 4" key="1">
    <citation type="journal article" date="2011" name="Stand. Genomic Sci.">
        <title>Complete genome sequence of the thermophilic sulfur-reducer Desulfurobacterium thermolithotrophum type strain (BSA(T)) from a deep-sea hydrothermal vent.</title>
        <authorList>
            <person name="Goker M."/>
            <person name="Daligault H."/>
            <person name="Mwirichia R."/>
            <person name="Lapidus A."/>
            <person name="Lucas S."/>
            <person name="Deshpande S."/>
            <person name="Pagani I."/>
            <person name="Tapia R."/>
            <person name="Cheng J.F."/>
            <person name="Goodwin L."/>
            <person name="Pitluck S."/>
            <person name="Liolios K."/>
            <person name="Ivanova N."/>
            <person name="Mavromatis K."/>
            <person name="Mikhailova N."/>
            <person name="Pati A."/>
            <person name="Chen A."/>
            <person name="Palaniappan K."/>
            <person name="Han C."/>
            <person name="Land M."/>
            <person name="Hauser L."/>
            <person name="Pan C."/>
            <person name="Brambilla E.M."/>
            <person name="Rohde M."/>
            <person name="Spring S."/>
            <person name="Sikorski J."/>
            <person name="Wirth R."/>
            <person name="Detter J.C."/>
            <person name="Woyke T."/>
            <person name="Bristow J."/>
            <person name="Eisen J.A."/>
            <person name="Markowitz V."/>
            <person name="Hugenholtz P."/>
            <person name="Kyrpides N.C."/>
            <person name="Klenk H.P."/>
        </authorList>
    </citation>
    <scope>NUCLEOTIDE SEQUENCE [LARGE SCALE GENOMIC DNA]</scope>
    <source>
        <strain evidence="4">DSM 11699 / BSA</strain>
    </source>
</reference>
<feature type="signal peptide" evidence="2">
    <location>
        <begin position="1"/>
        <end position="24"/>
    </location>
</feature>
<proteinExistence type="predicted"/>
<dbReference type="Proteomes" id="UP000007102">
    <property type="component" value="Chromosome"/>
</dbReference>
<keyword evidence="4" id="KW-1185">Reference proteome</keyword>
<evidence type="ECO:0000256" key="2">
    <source>
        <dbReference type="SAM" id="SignalP"/>
    </source>
</evidence>
<keyword evidence="1" id="KW-0175">Coiled coil</keyword>
<organism evidence="3 4">
    <name type="scientific">Desulfurobacterium thermolithotrophum (strain DSM 11699 / BSA)</name>
    <dbReference type="NCBI Taxonomy" id="868864"/>
    <lineage>
        <taxon>Bacteria</taxon>
        <taxon>Pseudomonadati</taxon>
        <taxon>Aquificota</taxon>
        <taxon>Aquificia</taxon>
        <taxon>Desulfurobacteriales</taxon>
        <taxon>Desulfurobacteriaceae</taxon>
        <taxon>Desulfurobacterium</taxon>
    </lineage>
</organism>
<evidence type="ECO:0000256" key="1">
    <source>
        <dbReference type="SAM" id="Coils"/>
    </source>
</evidence>
<dbReference type="EMBL" id="CP002543">
    <property type="protein sequence ID" value="ADY73363.1"/>
    <property type="molecule type" value="Genomic_DNA"/>
</dbReference>
<evidence type="ECO:0000313" key="3">
    <source>
        <dbReference type="EMBL" id="ADY73363.1"/>
    </source>
</evidence>
<name>F0S3E1_DESTD</name>
<keyword evidence="2" id="KW-0732">Signal</keyword>
<evidence type="ECO:0000313" key="4">
    <source>
        <dbReference type="Proteomes" id="UP000007102"/>
    </source>
</evidence>
<gene>
    <name evidence="3" type="ordered locus">Dester_0717</name>
</gene>
<dbReference type="OrthoDB" id="14094at2"/>
<dbReference type="InterPro" id="IPR027304">
    <property type="entry name" value="Trigger_fact/SurA_dom_sf"/>
</dbReference>
<feature type="chain" id="PRO_5003258098" evidence="2">
    <location>
        <begin position="25"/>
        <end position="238"/>
    </location>
</feature>
<dbReference type="SUPFAM" id="SSF109998">
    <property type="entry name" value="Triger factor/SurA peptide-binding domain-like"/>
    <property type="match status" value="1"/>
</dbReference>
<sequence length="238" mass="27937">MNALKKFLSMFILFFFVGLHNTYATNSSSDCVAYTKVDNICITIPEFKSYYKHYKAEIIKEKGKGNWFFTLADKIAATKELMVQKLLLHEAEKNKIETTEYFKKYQEEIKEGIKEIDNYISKLKNEKKLSNKKLEELAKKLKARLINGYKVKAYLEMTLKDAIKVTRDDIDNFMMAHKGKYGFEPDPKNPKLQVIRKKELVEAIREEKRQLAANQLAHYLLDTYKVTINKDLLKKIKD</sequence>
<dbReference type="RefSeq" id="WP_013638319.1">
    <property type="nucleotide sequence ID" value="NC_015185.1"/>
</dbReference>
<dbReference type="AlphaFoldDB" id="F0S3E1"/>
<dbReference type="HOGENOM" id="CLU_1164407_0_0_0"/>
<dbReference type="eggNOG" id="ENOG5034113">
    <property type="taxonomic scope" value="Bacteria"/>
</dbReference>
<dbReference type="InParanoid" id="F0S3E1"/>
<feature type="coiled-coil region" evidence="1">
    <location>
        <begin position="102"/>
        <end position="144"/>
    </location>
</feature>
<dbReference type="STRING" id="868864.Dester_0717"/>
<reference evidence="4" key="2">
    <citation type="submission" date="2011-02" db="EMBL/GenBank/DDBJ databases">
        <title>The complete genome of Desulfurobacterium thermolithotrophum DSM 11699.</title>
        <authorList>
            <consortium name="US DOE Joint Genome Institute (JGI-PGF)"/>
            <person name="Lucas S."/>
            <person name="Copeland A."/>
            <person name="Lapidus A."/>
            <person name="Bruce D."/>
            <person name="Goodwin L."/>
            <person name="Pitluck S."/>
            <person name="Kyrpides N."/>
            <person name="Mavromatis K."/>
            <person name="Pagani I."/>
            <person name="Ivanova N."/>
            <person name="Mikhailova N."/>
            <person name="Daligault H."/>
            <person name="Detter J.C."/>
            <person name="Tapia R."/>
            <person name="Han C."/>
            <person name="Land M."/>
            <person name="Hauser L."/>
            <person name="Markowitz V."/>
            <person name="Cheng J.-F."/>
            <person name="Hugenholtz P."/>
            <person name="Woyke T."/>
            <person name="Wu D."/>
            <person name="Spring S."/>
            <person name="Brambilla E."/>
            <person name="Klenk H.-P."/>
            <person name="Eisen J.A."/>
        </authorList>
    </citation>
    <scope>NUCLEOTIDE SEQUENCE [LARGE SCALE GENOMIC DNA]</scope>
    <source>
        <strain evidence="4">DSM 11699 / BSA</strain>
    </source>
</reference>